<proteinExistence type="predicted"/>
<organism evidence="1">
    <name type="scientific">Ananas comosus var. bracteatus</name>
    <name type="common">red pineapple</name>
    <dbReference type="NCBI Taxonomy" id="296719"/>
    <lineage>
        <taxon>Eukaryota</taxon>
        <taxon>Viridiplantae</taxon>
        <taxon>Streptophyta</taxon>
        <taxon>Embryophyta</taxon>
        <taxon>Tracheophyta</taxon>
        <taxon>Spermatophyta</taxon>
        <taxon>Magnoliopsida</taxon>
        <taxon>Liliopsida</taxon>
        <taxon>Poales</taxon>
        <taxon>Bromeliaceae</taxon>
        <taxon>Bromelioideae</taxon>
        <taxon>Ananas</taxon>
    </lineage>
</organism>
<reference evidence="1" key="1">
    <citation type="submission" date="2020-07" db="EMBL/GenBank/DDBJ databases">
        <authorList>
            <person name="Lin J."/>
        </authorList>
    </citation>
    <scope>NUCLEOTIDE SEQUENCE</scope>
</reference>
<name>A0A6V7QTG5_ANACO</name>
<sequence>MNIALLTKWWWHFLSDTSLHRGNHIRHLYYSRRKPLWEWDFCHTSFAMLEDVLAIRAMFKCGLAFSLGNRCTPQDQSRSGEIWGHREGQRYDSIHALSNRVLLVVA</sequence>
<protein>
    <submittedName>
        <fullName evidence="1">Uncharacterized protein</fullName>
    </submittedName>
</protein>
<dbReference type="AlphaFoldDB" id="A0A6V7QTG5"/>
<evidence type="ECO:0000313" key="1">
    <source>
        <dbReference type="EMBL" id="CAD1846151.1"/>
    </source>
</evidence>
<accession>A0A6V7QTG5</accession>
<dbReference type="EMBL" id="CAJEUB010000012">
    <property type="protein sequence ID" value="CAD1846151.1"/>
    <property type="molecule type" value="Genomic_DNA"/>
</dbReference>
<gene>
    <name evidence="1" type="ORF">CB5_LOCUS29362</name>
</gene>